<dbReference type="GO" id="GO:0005737">
    <property type="term" value="C:cytoplasm"/>
    <property type="evidence" value="ECO:0007669"/>
    <property type="project" value="TreeGrafter"/>
</dbReference>
<feature type="coiled-coil region" evidence="1">
    <location>
        <begin position="353"/>
        <end position="470"/>
    </location>
</feature>
<evidence type="ECO:0000313" key="3">
    <source>
        <dbReference type="EMBL" id="CAE0631057.1"/>
    </source>
</evidence>
<feature type="coiled-coil region" evidence="1">
    <location>
        <begin position="524"/>
        <end position="626"/>
    </location>
</feature>
<gene>
    <name evidence="3" type="ORF">HAKA00212_LOCUS9756</name>
</gene>
<organism evidence="3">
    <name type="scientific">Heterosigma akashiwo</name>
    <name type="common">Chromophytic alga</name>
    <name type="synonym">Heterosigma carterae</name>
    <dbReference type="NCBI Taxonomy" id="2829"/>
    <lineage>
        <taxon>Eukaryota</taxon>
        <taxon>Sar</taxon>
        <taxon>Stramenopiles</taxon>
        <taxon>Ochrophyta</taxon>
        <taxon>Raphidophyceae</taxon>
        <taxon>Chattonellales</taxon>
        <taxon>Chattonellaceae</taxon>
        <taxon>Heterosigma</taxon>
    </lineage>
</organism>
<keyword evidence="1" id="KW-0175">Coiled coil</keyword>
<feature type="coiled-coil region" evidence="1">
    <location>
        <begin position="652"/>
        <end position="714"/>
    </location>
</feature>
<accession>A0A7S3XSM0</accession>
<name>A0A7S3XSM0_HETAK</name>
<dbReference type="PANTHER" id="PTHR16275:SF8">
    <property type="entry name" value="COILED-COIL DOMAIN-CONTAINING PROTEIN 40"/>
    <property type="match status" value="1"/>
</dbReference>
<dbReference type="Gene3D" id="1.10.287.1490">
    <property type="match status" value="1"/>
</dbReference>
<protein>
    <recommendedName>
        <fullName evidence="4">Coiled-coil domain-containing protein 40</fullName>
    </recommendedName>
</protein>
<dbReference type="PANTHER" id="PTHR16275">
    <property type="entry name" value="COILED-COIL DOMAIN-CONTAINING PROTEIN 40"/>
    <property type="match status" value="1"/>
</dbReference>
<reference evidence="3" key="1">
    <citation type="submission" date="2021-01" db="EMBL/GenBank/DDBJ databases">
        <authorList>
            <person name="Corre E."/>
            <person name="Pelletier E."/>
            <person name="Niang G."/>
            <person name="Scheremetjew M."/>
            <person name="Finn R."/>
            <person name="Kale V."/>
            <person name="Holt S."/>
            <person name="Cochrane G."/>
            <person name="Meng A."/>
            <person name="Brown T."/>
            <person name="Cohen L."/>
        </authorList>
    </citation>
    <scope>NUCLEOTIDE SEQUENCE</scope>
    <source>
        <strain evidence="3">CCMP3107</strain>
    </source>
</reference>
<evidence type="ECO:0008006" key="4">
    <source>
        <dbReference type="Google" id="ProtNLM"/>
    </source>
</evidence>
<evidence type="ECO:0000256" key="2">
    <source>
        <dbReference type="SAM" id="MobiDB-lite"/>
    </source>
</evidence>
<feature type="coiled-coil region" evidence="1">
    <location>
        <begin position="178"/>
        <end position="289"/>
    </location>
</feature>
<sequence length="813" mass="92949">MNLEQTHAKFNGLQDDRVQAEESLEKAKQEYNDRKEHLSEHEKQLIKNQQELNGVNETIHQVEKYNEEMQSEIAVTRRAAYKAEEAVTDMEKAKKGQDLYIDSLTEQLKAAEDQIALYEQQLAAQRTETAQADQMLRETAAEMELIAFEKKQLLQQWQSSLLGLARRDEALTAAGKALREAQAAARDHELEAEGTKRECARAIAANEGLEGLRQRLENEAKFAEEQGAKLAAEREQLAERYAMLQRSMTQTDEEERKVELVAGQLRQQVDTLQQNLQTVTRERQKLEEGIEANKSTQTTVSKAVKNLQKQAGEVLTVIHEKEIEGGHYQNEMARIKVDALNTEAHNVQLRDTLGKLLDELKAKDALIEKYQMEIRQRNDEIEKKMYRVDRLNRKYEKLTENIDDVENMGPLESTIRHLQKEIESVGNEVDQMQHEWLADQTTLVHTVAETEELLEKNAELKAKVSILSQKRLRQLQEIQQHKDDVKRLSASIEVMHKDMVRLNELIGQNAKAQGELQNQNFVLEKEFVEELRELEGESLRLEARVQEVRTRKAEVLEEIVETERQVMLWEKKIQLERETQAALDPEVGMSEAKGMEKEIHRMKLRLENLKREQERLLAAMETAVLKREQISVRFQGKKKAARGKMTKDQHTKASLKKKIVHLKREVKATATETANFQAAVAERKQQIRALTADLEAAAARYGHLEERAHALQAEVNGRLYEKQRAVEATNLAQRAVRRFQELEAGAARAPDEGDSLQVENGLLAAESQLAGVRDIIEHLQGKFDHLDEVLERVMQLTHISAETTAAALPAGGN</sequence>
<evidence type="ECO:0000256" key="1">
    <source>
        <dbReference type="SAM" id="Coils"/>
    </source>
</evidence>
<feature type="compositionally biased region" description="Basic and acidic residues" evidence="2">
    <location>
        <begin position="14"/>
        <end position="41"/>
    </location>
</feature>
<proteinExistence type="predicted"/>
<dbReference type="AlphaFoldDB" id="A0A7S3XSM0"/>
<feature type="coiled-coil region" evidence="1">
    <location>
        <begin position="101"/>
        <end position="128"/>
    </location>
</feature>
<dbReference type="GO" id="GO:0035082">
    <property type="term" value="P:axoneme assembly"/>
    <property type="evidence" value="ECO:0007669"/>
    <property type="project" value="InterPro"/>
</dbReference>
<dbReference type="EMBL" id="HBIU01020843">
    <property type="protein sequence ID" value="CAE0631057.1"/>
    <property type="molecule type" value="Transcribed_RNA"/>
</dbReference>
<feature type="region of interest" description="Disordered" evidence="2">
    <location>
        <begin position="1"/>
        <end position="41"/>
    </location>
</feature>
<dbReference type="InterPro" id="IPR037386">
    <property type="entry name" value="CCDC40"/>
</dbReference>
<dbReference type="Pfam" id="PF08647">
    <property type="entry name" value="BRE1"/>
    <property type="match status" value="1"/>
</dbReference>